<comment type="caution">
    <text evidence="2">The sequence shown here is derived from an EMBL/GenBank/DDBJ whole genome shotgun (WGS) entry which is preliminary data.</text>
</comment>
<keyword evidence="3" id="KW-1185">Reference proteome</keyword>
<evidence type="ECO:0000313" key="2">
    <source>
        <dbReference type="EMBL" id="KAI6647726.1"/>
    </source>
</evidence>
<evidence type="ECO:0000313" key="3">
    <source>
        <dbReference type="Proteomes" id="UP001165289"/>
    </source>
</evidence>
<evidence type="ECO:0000256" key="1">
    <source>
        <dbReference type="SAM" id="MobiDB-lite"/>
    </source>
</evidence>
<organism evidence="2 3">
    <name type="scientific">Oopsacas minuta</name>
    <dbReference type="NCBI Taxonomy" id="111878"/>
    <lineage>
        <taxon>Eukaryota</taxon>
        <taxon>Metazoa</taxon>
        <taxon>Porifera</taxon>
        <taxon>Hexactinellida</taxon>
        <taxon>Hexasterophora</taxon>
        <taxon>Lyssacinosida</taxon>
        <taxon>Leucopsacidae</taxon>
        <taxon>Oopsacas</taxon>
    </lineage>
</organism>
<proteinExistence type="predicted"/>
<dbReference type="EMBL" id="JAKMXF010000338">
    <property type="protein sequence ID" value="KAI6647726.1"/>
    <property type="molecule type" value="Genomic_DNA"/>
</dbReference>
<feature type="region of interest" description="Disordered" evidence="1">
    <location>
        <begin position="69"/>
        <end position="118"/>
    </location>
</feature>
<dbReference type="AlphaFoldDB" id="A0AAV7JH02"/>
<gene>
    <name evidence="2" type="ORF">LOD99_8567</name>
</gene>
<feature type="region of interest" description="Disordered" evidence="1">
    <location>
        <begin position="1"/>
        <end position="45"/>
    </location>
</feature>
<feature type="compositionally biased region" description="Polar residues" evidence="1">
    <location>
        <begin position="1"/>
        <end position="21"/>
    </location>
</feature>
<protein>
    <submittedName>
        <fullName evidence="2">Uncharacterized protein</fullName>
    </submittedName>
</protein>
<sequence>MATRNSEQPTHSNWDLENEQTLRGDISLPTYSHMQDPYQSSDEILNDNEGDARLYLQTDIPLTSPVTQLADSSLPQLQIQSPASTEEARPSRPRQFIFPLKEPFTKCTKGKRSSSPPISILRAL</sequence>
<dbReference type="Proteomes" id="UP001165289">
    <property type="component" value="Unassembled WGS sequence"/>
</dbReference>
<feature type="compositionally biased region" description="Polar residues" evidence="1">
    <location>
        <begin position="29"/>
        <end position="43"/>
    </location>
</feature>
<name>A0AAV7JH02_9METZ</name>
<accession>A0AAV7JH02</accession>
<reference evidence="2 3" key="1">
    <citation type="journal article" date="2023" name="BMC Biol.">
        <title>The compact genome of the sponge Oopsacas minuta (Hexactinellida) is lacking key metazoan core genes.</title>
        <authorList>
            <person name="Santini S."/>
            <person name="Schenkelaars Q."/>
            <person name="Jourda C."/>
            <person name="Duchesne M."/>
            <person name="Belahbib H."/>
            <person name="Rocher C."/>
            <person name="Selva M."/>
            <person name="Riesgo A."/>
            <person name="Vervoort M."/>
            <person name="Leys S.P."/>
            <person name="Kodjabachian L."/>
            <person name="Le Bivic A."/>
            <person name="Borchiellini C."/>
            <person name="Claverie J.M."/>
            <person name="Renard E."/>
        </authorList>
    </citation>
    <scope>NUCLEOTIDE SEQUENCE [LARGE SCALE GENOMIC DNA]</scope>
    <source>
        <strain evidence="2">SPO-2</strain>
    </source>
</reference>
<feature type="compositionally biased region" description="Polar residues" evidence="1">
    <location>
        <begin position="69"/>
        <end position="84"/>
    </location>
</feature>